<dbReference type="EMBL" id="BOPC01000009">
    <property type="protein sequence ID" value="GIJ25507.1"/>
    <property type="molecule type" value="Genomic_DNA"/>
</dbReference>
<evidence type="ECO:0000313" key="2">
    <source>
        <dbReference type="Proteomes" id="UP000653076"/>
    </source>
</evidence>
<evidence type="ECO:0000313" key="1">
    <source>
        <dbReference type="EMBL" id="GIJ25507.1"/>
    </source>
</evidence>
<accession>A0ABQ4J5S3</accession>
<dbReference type="Proteomes" id="UP000653076">
    <property type="component" value="Unassembled WGS sequence"/>
</dbReference>
<name>A0ABQ4J5S3_9ACTN</name>
<sequence>MGAGVGGPAGPGMDQFGVAAEVTDAGVDLAQGETQGGHVLILPQRGEVDTWAPAHLPPRYRRATARGATAAIRVTSA</sequence>
<comment type="caution">
    <text evidence="1">The sequence shown here is derived from an EMBL/GenBank/DDBJ whole genome shotgun (WGS) entry which is preliminary data.</text>
</comment>
<gene>
    <name evidence="1" type="ORF">Vqi01_06690</name>
</gene>
<protein>
    <submittedName>
        <fullName evidence="1">Uncharacterized protein</fullName>
    </submittedName>
</protein>
<proteinExistence type="predicted"/>
<organism evidence="1 2">
    <name type="scientific">Micromonospora qiuiae</name>
    <dbReference type="NCBI Taxonomy" id="502268"/>
    <lineage>
        <taxon>Bacteria</taxon>
        <taxon>Bacillati</taxon>
        <taxon>Actinomycetota</taxon>
        <taxon>Actinomycetes</taxon>
        <taxon>Micromonosporales</taxon>
        <taxon>Micromonosporaceae</taxon>
        <taxon>Micromonospora</taxon>
    </lineage>
</organism>
<keyword evidence="2" id="KW-1185">Reference proteome</keyword>
<reference evidence="1 2" key="1">
    <citation type="submission" date="2021-01" db="EMBL/GenBank/DDBJ databases">
        <title>Whole genome shotgun sequence of Verrucosispora qiuiae NBRC 106684.</title>
        <authorList>
            <person name="Komaki H."/>
            <person name="Tamura T."/>
        </authorList>
    </citation>
    <scope>NUCLEOTIDE SEQUENCE [LARGE SCALE GENOMIC DNA]</scope>
    <source>
        <strain evidence="1 2">NBRC 106684</strain>
    </source>
</reference>